<protein>
    <submittedName>
        <fullName evidence="1">Uncharacterized protein</fullName>
    </submittedName>
</protein>
<reference evidence="1 2" key="1">
    <citation type="submission" date="2018-11" db="EMBL/GenBank/DDBJ databases">
        <authorList>
            <consortium name="Pathogen Informatics"/>
        </authorList>
    </citation>
    <scope>NUCLEOTIDE SEQUENCE [LARGE SCALE GENOMIC DNA]</scope>
    <source>
        <strain evidence="1 2">Zambia</strain>
    </source>
</reference>
<name>A0A183MG12_9TREM</name>
<gene>
    <name evidence="1" type="ORF">SMRZ_LOCUS14987</name>
</gene>
<keyword evidence="2" id="KW-1185">Reference proteome</keyword>
<dbReference type="AlphaFoldDB" id="A0A183MG12"/>
<sequence>MSSNRITLDGEALKEVETITYLDTIIDKQGGSDANVMVRIDKSRTTFLHLKNIYNSKKLSTKSESSIRTPRVLLYGAETWRTTTSIIEILQVFINNYLQKVLNICCWPNIISNNTL</sequence>
<organism evidence="1 2">
    <name type="scientific">Schistosoma margrebowiei</name>
    <dbReference type="NCBI Taxonomy" id="48269"/>
    <lineage>
        <taxon>Eukaryota</taxon>
        <taxon>Metazoa</taxon>
        <taxon>Spiralia</taxon>
        <taxon>Lophotrochozoa</taxon>
        <taxon>Platyhelminthes</taxon>
        <taxon>Trematoda</taxon>
        <taxon>Digenea</taxon>
        <taxon>Strigeidida</taxon>
        <taxon>Schistosomatoidea</taxon>
        <taxon>Schistosomatidae</taxon>
        <taxon>Schistosoma</taxon>
    </lineage>
</organism>
<dbReference type="Proteomes" id="UP000277204">
    <property type="component" value="Unassembled WGS sequence"/>
</dbReference>
<evidence type="ECO:0000313" key="2">
    <source>
        <dbReference type="Proteomes" id="UP000277204"/>
    </source>
</evidence>
<dbReference type="EMBL" id="UZAI01016858">
    <property type="protein sequence ID" value="VDP17197.1"/>
    <property type="molecule type" value="Genomic_DNA"/>
</dbReference>
<evidence type="ECO:0000313" key="1">
    <source>
        <dbReference type="EMBL" id="VDP17197.1"/>
    </source>
</evidence>
<proteinExistence type="predicted"/>
<accession>A0A183MG12</accession>